<keyword evidence="8 14" id="KW-0547">Nucleotide-binding</keyword>
<evidence type="ECO:0000256" key="5">
    <source>
        <dbReference type="ARBA" id="ARBA00022475"/>
    </source>
</evidence>
<feature type="transmembrane region" description="Helical" evidence="14">
    <location>
        <begin position="173"/>
        <end position="192"/>
    </location>
</feature>
<dbReference type="GO" id="GO:0005886">
    <property type="term" value="C:plasma membrane"/>
    <property type="evidence" value="ECO:0007669"/>
    <property type="project" value="UniProtKB-SubCell"/>
</dbReference>
<comment type="caution">
    <text evidence="16">The sequence shown here is derived from an EMBL/GenBank/DDBJ whole genome shotgun (WGS) entry which is preliminary data.</text>
</comment>
<feature type="transmembrane region" description="Helical" evidence="14">
    <location>
        <begin position="147"/>
        <end position="167"/>
    </location>
</feature>
<dbReference type="InterPro" id="IPR001757">
    <property type="entry name" value="P_typ_ATPase"/>
</dbReference>
<evidence type="ECO:0000256" key="13">
    <source>
        <dbReference type="ARBA" id="ARBA00023136"/>
    </source>
</evidence>
<dbReference type="Pfam" id="PF00702">
    <property type="entry name" value="Hydrolase"/>
    <property type="match status" value="1"/>
</dbReference>
<dbReference type="GO" id="GO:0005524">
    <property type="term" value="F:ATP binding"/>
    <property type="evidence" value="ECO:0007669"/>
    <property type="project" value="UniProtKB-UniRule"/>
</dbReference>
<keyword evidence="5 14" id="KW-1003">Cell membrane</keyword>
<protein>
    <recommendedName>
        <fullName evidence="3">P-type Cu(+) transporter</fullName>
        <ecNumber evidence="3">7.2.2.8</ecNumber>
    </recommendedName>
</protein>
<feature type="transmembrane region" description="Helical" evidence="14">
    <location>
        <begin position="721"/>
        <end position="740"/>
    </location>
</feature>
<dbReference type="SUPFAM" id="SSF56784">
    <property type="entry name" value="HAD-like"/>
    <property type="match status" value="1"/>
</dbReference>
<dbReference type="AlphaFoldDB" id="A0A2S6N7E4"/>
<dbReference type="SFLD" id="SFLDS00003">
    <property type="entry name" value="Haloacid_Dehalogenase"/>
    <property type="match status" value="1"/>
</dbReference>
<dbReference type="PRINTS" id="PR00119">
    <property type="entry name" value="CATATPASE"/>
</dbReference>
<keyword evidence="11 14" id="KW-1133">Transmembrane helix</keyword>
<evidence type="ECO:0000259" key="15">
    <source>
        <dbReference type="PROSITE" id="PS50846"/>
    </source>
</evidence>
<sequence length="793" mass="81773">MRSPPIRDQTRNHRLDARTANLRTVPTSPGATLWPVSLNQRDKLLLSPSSIPLSPPMTATEAQDTIDLAITGMTCAACVSRVEKVLARVPGVAAASVNLATERAHVAGLHPDLAALIKAVEKAGFQAAEIQPQAPPVDHAAQDRRDLIHLVAAAALSAPLLLGMAVPALMLPAAAQFALASIVQFWLGARFYKAGWNAARALSGNMDLLVALGTTAAWGLSTWLWLAGHPHDLYFESAALLITFVLFGKWLEARARRSTATAITALMKLRPDTARLRRDGAETTVPVEALRHGDLVVVRPGERIPVDGRIRQGSGAIDASMLTGESLPVDHTVGDAVAAGAINTDGHLVIETTAVGAETMLARIVRLVEDAQASKAPIQRLADKVSAVFVPVVLAVALATLTGWLLAGATASAAILNAVSVLVIACPCALGLATPTAIMVGTGMAARRGILIRDAEALERAQAVRVVALDKTGTLTLGKPSLARIVPADRLAEAAALLAPSEHPLAEAVRTAAQGLTVAAPTDFRALPGLGVAGTVGGRSLILGNARLMQDNGIGLDALSPDAAAMAESGHTVSYLAETAPAPRLLAVLGFSDTIKPGAEAAIGRLHRMGLATVMLTGDGEAAAQAVAAKLGIETVQAHILPADKARAVAALRANDTIVAMVGDGINDAPALAAADIGIAMGSGTDVAMATAGITLMRGDLALVADAIEVSRRTVRKIWQGLFWAFAYNALGIPLAALGYLSPMVAGGAMALSSVSVVTNALLLRQWKWGAALNRILTKPVVGWPASGGTTGT</sequence>
<dbReference type="InterPro" id="IPR023298">
    <property type="entry name" value="ATPase_P-typ_TM_dom_sf"/>
</dbReference>
<dbReference type="GO" id="GO:0016887">
    <property type="term" value="F:ATP hydrolysis activity"/>
    <property type="evidence" value="ECO:0007669"/>
    <property type="project" value="InterPro"/>
</dbReference>
<evidence type="ECO:0000256" key="4">
    <source>
        <dbReference type="ARBA" id="ARBA00022448"/>
    </source>
</evidence>
<dbReference type="PANTHER" id="PTHR43520">
    <property type="entry name" value="ATP7, ISOFORM B"/>
    <property type="match status" value="1"/>
</dbReference>
<name>A0A2S6N7E4_RHOGL</name>
<keyword evidence="4" id="KW-0813">Transport</keyword>
<dbReference type="FunFam" id="2.70.150.10:FF:000020">
    <property type="entry name" value="Copper-exporting P-type ATPase A"/>
    <property type="match status" value="1"/>
</dbReference>
<gene>
    <name evidence="16" type="ORF">CCS01_19145</name>
</gene>
<evidence type="ECO:0000256" key="8">
    <source>
        <dbReference type="ARBA" id="ARBA00022741"/>
    </source>
</evidence>
<keyword evidence="6 14" id="KW-0812">Transmembrane</keyword>
<dbReference type="FunFam" id="3.30.70.100:FF:000005">
    <property type="entry name" value="Copper-exporting P-type ATPase A"/>
    <property type="match status" value="1"/>
</dbReference>
<dbReference type="PANTHER" id="PTHR43520:SF8">
    <property type="entry name" value="P-TYPE CU(+) TRANSPORTER"/>
    <property type="match status" value="1"/>
</dbReference>
<dbReference type="GO" id="GO:0043682">
    <property type="term" value="F:P-type divalent copper transporter activity"/>
    <property type="evidence" value="ECO:0007669"/>
    <property type="project" value="TreeGrafter"/>
</dbReference>
<dbReference type="Proteomes" id="UP000239724">
    <property type="component" value="Unassembled WGS sequence"/>
</dbReference>
<keyword evidence="7 14" id="KW-0479">Metal-binding</keyword>
<dbReference type="Gene3D" id="3.40.50.1000">
    <property type="entry name" value="HAD superfamily/HAD-like"/>
    <property type="match status" value="1"/>
</dbReference>
<dbReference type="GO" id="GO:0140581">
    <property type="term" value="F:P-type monovalent copper transporter activity"/>
    <property type="evidence" value="ECO:0007669"/>
    <property type="project" value="UniProtKB-EC"/>
</dbReference>
<proteinExistence type="inferred from homology"/>
<dbReference type="Pfam" id="PF00403">
    <property type="entry name" value="HMA"/>
    <property type="match status" value="1"/>
</dbReference>
<dbReference type="InterPro" id="IPR018303">
    <property type="entry name" value="ATPase_P-typ_P_site"/>
</dbReference>
<evidence type="ECO:0000256" key="11">
    <source>
        <dbReference type="ARBA" id="ARBA00022989"/>
    </source>
</evidence>
<dbReference type="InterPro" id="IPR023214">
    <property type="entry name" value="HAD_sf"/>
</dbReference>
<dbReference type="InterPro" id="IPR006121">
    <property type="entry name" value="HMA_dom"/>
</dbReference>
<evidence type="ECO:0000313" key="16">
    <source>
        <dbReference type="EMBL" id="PPQ30517.1"/>
    </source>
</evidence>
<dbReference type="PRINTS" id="PR00943">
    <property type="entry name" value="CUATPASE"/>
</dbReference>
<dbReference type="InterPro" id="IPR027256">
    <property type="entry name" value="P-typ_ATPase_IB"/>
</dbReference>
<feature type="transmembrane region" description="Helical" evidence="14">
    <location>
        <begin position="204"/>
        <end position="227"/>
    </location>
</feature>
<dbReference type="InterPro" id="IPR044492">
    <property type="entry name" value="P_typ_ATPase_HD_dom"/>
</dbReference>
<keyword evidence="17" id="KW-1185">Reference proteome</keyword>
<comment type="similarity">
    <text evidence="2 14">Belongs to the cation transport ATPase (P-type) (TC 3.A.3) family. Type IB subfamily.</text>
</comment>
<dbReference type="InterPro" id="IPR059000">
    <property type="entry name" value="ATPase_P-type_domA"/>
</dbReference>
<dbReference type="CDD" id="cd00371">
    <property type="entry name" value="HMA"/>
    <property type="match status" value="1"/>
</dbReference>
<dbReference type="OrthoDB" id="9760802at2"/>
<evidence type="ECO:0000256" key="10">
    <source>
        <dbReference type="ARBA" id="ARBA00022967"/>
    </source>
</evidence>
<keyword evidence="10" id="KW-1278">Translocase</keyword>
<accession>A0A2S6N7E4</accession>
<dbReference type="SFLD" id="SFLDF00027">
    <property type="entry name" value="p-type_atpase"/>
    <property type="match status" value="1"/>
</dbReference>
<feature type="transmembrane region" description="Helical" evidence="14">
    <location>
        <begin position="385"/>
        <end position="407"/>
    </location>
</feature>
<keyword evidence="9 14" id="KW-0067">ATP-binding</keyword>
<evidence type="ECO:0000256" key="2">
    <source>
        <dbReference type="ARBA" id="ARBA00006024"/>
    </source>
</evidence>
<keyword evidence="12" id="KW-0406">Ion transport</keyword>
<evidence type="ECO:0000256" key="14">
    <source>
        <dbReference type="RuleBase" id="RU362081"/>
    </source>
</evidence>
<evidence type="ECO:0000256" key="3">
    <source>
        <dbReference type="ARBA" id="ARBA00012517"/>
    </source>
</evidence>
<organism evidence="16 17">
    <name type="scientific">Rhodopila globiformis</name>
    <name type="common">Rhodopseudomonas globiformis</name>
    <dbReference type="NCBI Taxonomy" id="1071"/>
    <lineage>
        <taxon>Bacteria</taxon>
        <taxon>Pseudomonadati</taxon>
        <taxon>Pseudomonadota</taxon>
        <taxon>Alphaproteobacteria</taxon>
        <taxon>Acetobacterales</taxon>
        <taxon>Acetobacteraceae</taxon>
        <taxon>Rhodopila</taxon>
    </lineage>
</organism>
<dbReference type="SUPFAM" id="SSF81653">
    <property type="entry name" value="Calcium ATPase, transduction domain A"/>
    <property type="match status" value="1"/>
</dbReference>
<dbReference type="NCBIfam" id="TIGR01494">
    <property type="entry name" value="ATPase_P-type"/>
    <property type="match status" value="1"/>
</dbReference>
<dbReference type="GO" id="GO:0060003">
    <property type="term" value="P:copper ion export"/>
    <property type="evidence" value="ECO:0007669"/>
    <property type="project" value="UniProtKB-ARBA"/>
</dbReference>
<dbReference type="GO" id="GO:0005507">
    <property type="term" value="F:copper ion binding"/>
    <property type="evidence" value="ECO:0007669"/>
    <property type="project" value="TreeGrafter"/>
</dbReference>
<dbReference type="SUPFAM" id="SSF81665">
    <property type="entry name" value="Calcium ATPase, transmembrane domain M"/>
    <property type="match status" value="1"/>
</dbReference>
<evidence type="ECO:0000256" key="1">
    <source>
        <dbReference type="ARBA" id="ARBA00004651"/>
    </source>
</evidence>
<dbReference type="Pfam" id="PF00122">
    <property type="entry name" value="E1-E2_ATPase"/>
    <property type="match status" value="1"/>
</dbReference>
<dbReference type="PROSITE" id="PS50846">
    <property type="entry name" value="HMA_2"/>
    <property type="match status" value="1"/>
</dbReference>
<keyword evidence="13 14" id="KW-0472">Membrane</keyword>
<dbReference type="PROSITE" id="PS00154">
    <property type="entry name" value="ATPASE_E1_E2"/>
    <property type="match status" value="1"/>
</dbReference>
<evidence type="ECO:0000256" key="7">
    <source>
        <dbReference type="ARBA" id="ARBA00022723"/>
    </source>
</evidence>
<feature type="transmembrane region" description="Helical" evidence="14">
    <location>
        <begin position="233"/>
        <end position="251"/>
    </location>
</feature>
<dbReference type="EC" id="7.2.2.8" evidence="3"/>
<dbReference type="InterPro" id="IPR036412">
    <property type="entry name" value="HAD-like_sf"/>
</dbReference>
<dbReference type="NCBIfam" id="TIGR01525">
    <property type="entry name" value="ATPase-IB_hvy"/>
    <property type="match status" value="1"/>
</dbReference>
<dbReference type="EMBL" id="NHRY01000210">
    <property type="protein sequence ID" value="PPQ30517.1"/>
    <property type="molecule type" value="Genomic_DNA"/>
</dbReference>
<feature type="domain" description="HMA" evidence="15">
    <location>
        <begin position="64"/>
        <end position="128"/>
    </location>
</feature>
<dbReference type="InterPro" id="IPR008250">
    <property type="entry name" value="ATPase_P-typ_transduc_dom_A_sf"/>
</dbReference>
<dbReference type="InterPro" id="IPR023299">
    <property type="entry name" value="ATPase_P-typ_cyto_dom_N"/>
</dbReference>
<evidence type="ECO:0000313" key="17">
    <source>
        <dbReference type="Proteomes" id="UP000239724"/>
    </source>
</evidence>
<dbReference type="SUPFAM" id="SSF55008">
    <property type="entry name" value="HMA, heavy metal-associated domain"/>
    <property type="match status" value="1"/>
</dbReference>
<feature type="transmembrane region" description="Helical" evidence="14">
    <location>
        <begin position="413"/>
        <end position="438"/>
    </location>
</feature>
<dbReference type="PROSITE" id="PS01047">
    <property type="entry name" value="HMA_1"/>
    <property type="match status" value="1"/>
</dbReference>
<dbReference type="GO" id="GO:0055070">
    <property type="term" value="P:copper ion homeostasis"/>
    <property type="evidence" value="ECO:0007669"/>
    <property type="project" value="TreeGrafter"/>
</dbReference>
<dbReference type="Gene3D" id="3.30.70.100">
    <property type="match status" value="1"/>
</dbReference>
<feature type="transmembrane region" description="Helical" evidence="14">
    <location>
        <begin position="746"/>
        <end position="764"/>
    </location>
</feature>
<dbReference type="Gene3D" id="2.70.150.10">
    <property type="entry name" value="Calcium-transporting ATPase, cytoplasmic transduction domain A"/>
    <property type="match status" value="1"/>
</dbReference>
<dbReference type="InterPro" id="IPR017969">
    <property type="entry name" value="Heavy-metal-associated_CS"/>
</dbReference>
<dbReference type="NCBIfam" id="TIGR01511">
    <property type="entry name" value="ATPase-IB1_Cu"/>
    <property type="match status" value="1"/>
</dbReference>
<dbReference type="SFLD" id="SFLDG00002">
    <property type="entry name" value="C1.7:_P-type_atpase_like"/>
    <property type="match status" value="1"/>
</dbReference>
<dbReference type="Gene3D" id="3.40.1110.10">
    <property type="entry name" value="Calcium-transporting ATPase, cytoplasmic domain N"/>
    <property type="match status" value="1"/>
</dbReference>
<dbReference type="CDD" id="cd02094">
    <property type="entry name" value="P-type_ATPase_Cu-like"/>
    <property type="match status" value="1"/>
</dbReference>
<evidence type="ECO:0000256" key="6">
    <source>
        <dbReference type="ARBA" id="ARBA00022692"/>
    </source>
</evidence>
<evidence type="ECO:0000256" key="12">
    <source>
        <dbReference type="ARBA" id="ARBA00023065"/>
    </source>
</evidence>
<reference evidence="16 17" key="1">
    <citation type="journal article" date="2018" name="Arch. Microbiol.">
        <title>New insights into the metabolic potential of the phototrophic purple bacterium Rhodopila globiformis DSM 161(T) from its draft genome sequence and evidence for a vanadium-dependent nitrogenase.</title>
        <authorList>
            <person name="Imhoff J.F."/>
            <person name="Rahn T."/>
            <person name="Kunzel S."/>
            <person name="Neulinger S.C."/>
        </authorList>
    </citation>
    <scope>NUCLEOTIDE SEQUENCE [LARGE SCALE GENOMIC DNA]</scope>
    <source>
        <strain evidence="16 17">DSM 161</strain>
    </source>
</reference>
<evidence type="ECO:0000256" key="9">
    <source>
        <dbReference type="ARBA" id="ARBA00022840"/>
    </source>
</evidence>
<dbReference type="InterPro" id="IPR036163">
    <property type="entry name" value="HMA_dom_sf"/>
</dbReference>
<comment type="subcellular location">
    <subcellularLocation>
        <location evidence="1">Cell membrane</location>
        <topology evidence="1">Multi-pass membrane protein</topology>
    </subcellularLocation>
</comment>